<evidence type="ECO:0000313" key="3">
    <source>
        <dbReference type="Proteomes" id="UP000507470"/>
    </source>
</evidence>
<feature type="region of interest" description="Disordered" evidence="1">
    <location>
        <begin position="83"/>
        <end position="115"/>
    </location>
</feature>
<protein>
    <submittedName>
        <fullName evidence="2">Uncharacterized protein</fullName>
    </submittedName>
</protein>
<proteinExistence type="predicted"/>
<evidence type="ECO:0000313" key="2">
    <source>
        <dbReference type="EMBL" id="CAC5410308.1"/>
    </source>
</evidence>
<name>A0A6J8DNX7_MYTCO</name>
<feature type="compositionally biased region" description="Low complexity" evidence="1">
    <location>
        <begin position="88"/>
        <end position="98"/>
    </location>
</feature>
<reference evidence="2 3" key="1">
    <citation type="submission" date="2020-06" db="EMBL/GenBank/DDBJ databases">
        <authorList>
            <person name="Li R."/>
            <person name="Bekaert M."/>
        </authorList>
    </citation>
    <scope>NUCLEOTIDE SEQUENCE [LARGE SCALE GENOMIC DNA]</scope>
    <source>
        <strain evidence="3">wild</strain>
    </source>
</reference>
<evidence type="ECO:0000256" key="1">
    <source>
        <dbReference type="SAM" id="MobiDB-lite"/>
    </source>
</evidence>
<accession>A0A6J8DNX7</accession>
<dbReference type="AlphaFoldDB" id="A0A6J8DNX7"/>
<dbReference type="EMBL" id="CACVKT020007765">
    <property type="protein sequence ID" value="CAC5410308.1"/>
    <property type="molecule type" value="Genomic_DNA"/>
</dbReference>
<keyword evidence="3" id="KW-1185">Reference proteome</keyword>
<dbReference type="Proteomes" id="UP000507470">
    <property type="component" value="Unassembled WGS sequence"/>
</dbReference>
<sequence>MDPVQLETSLELKFWIQVLKLLKKKTLKTAIHFLRRGVDILNYLIFQRDRNKTEESETKKDSDTLIADKTRKNYDTVLANKTRKDTESVLSDNSSDSSTKIDHDQPVRRKTTCSTEGKHSNLYKLPKSVLNHNKVQIKENSVLCENKSEYQNVLMKSEKKMINK</sequence>
<gene>
    <name evidence="2" type="ORF">MCOR_43508</name>
</gene>
<organism evidence="2 3">
    <name type="scientific">Mytilus coruscus</name>
    <name type="common">Sea mussel</name>
    <dbReference type="NCBI Taxonomy" id="42192"/>
    <lineage>
        <taxon>Eukaryota</taxon>
        <taxon>Metazoa</taxon>
        <taxon>Spiralia</taxon>
        <taxon>Lophotrochozoa</taxon>
        <taxon>Mollusca</taxon>
        <taxon>Bivalvia</taxon>
        <taxon>Autobranchia</taxon>
        <taxon>Pteriomorphia</taxon>
        <taxon>Mytilida</taxon>
        <taxon>Mytiloidea</taxon>
        <taxon>Mytilidae</taxon>
        <taxon>Mytilinae</taxon>
        <taxon>Mytilus</taxon>
    </lineage>
</organism>